<organism evidence="6 7">
    <name type="scientific">Penicillium subrubescens</name>
    <dbReference type="NCBI Taxonomy" id="1316194"/>
    <lineage>
        <taxon>Eukaryota</taxon>
        <taxon>Fungi</taxon>
        <taxon>Dikarya</taxon>
        <taxon>Ascomycota</taxon>
        <taxon>Pezizomycotina</taxon>
        <taxon>Eurotiomycetes</taxon>
        <taxon>Eurotiomycetidae</taxon>
        <taxon>Eurotiales</taxon>
        <taxon>Aspergillaceae</taxon>
        <taxon>Penicillium</taxon>
    </lineage>
</organism>
<evidence type="ECO:0000256" key="1">
    <source>
        <dbReference type="ARBA" id="ARBA00001971"/>
    </source>
</evidence>
<keyword evidence="7" id="KW-1185">Reference proteome</keyword>
<keyword evidence="6" id="KW-0489">Methyltransferase</keyword>
<evidence type="ECO:0000256" key="4">
    <source>
        <dbReference type="ARBA" id="ARBA00023004"/>
    </source>
</evidence>
<dbReference type="GO" id="GO:0004497">
    <property type="term" value="F:monooxygenase activity"/>
    <property type="evidence" value="ECO:0007669"/>
    <property type="project" value="InterPro"/>
</dbReference>
<dbReference type="Pfam" id="PF06127">
    <property type="entry name" value="Mpo1-like"/>
    <property type="match status" value="1"/>
</dbReference>
<feature type="transmembrane region" description="Helical" evidence="5">
    <location>
        <begin position="6"/>
        <end position="25"/>
    </location>
</feature>
<protein>
    <submittedName>
        <fullName evidence="6">Pisatin demethylase</fullName>
    </submittedName>
</protein>
<feature type="transmembrane region" description="Helical" evidence="5">
    <location>
        <begin position="485"/>
        <end position="506"/>
    </location>
</feature>
<dbReference type="PANTHER" id="PTHR24305">
    <property type="entry name" value="CYTOCHROME P450"/>
    <property type="match status" value="1"/>
</dbReference>
<dbReference type="EMBL" id="MNBE01000582">
    <property type="protein sequence ID" value="OKP07495.1"/>
    <property type="molecule type" value="Genomic_DNA"/>
</dbReference>
<keyword evidence="6" id="KW-0808">Transferase</keyword>
<sequence length="535" mass="59876">MSPFLMSLYAAEILSICGVLFYVIYQCFFSPLAKYPGPFWAKLTKLYRAYLSLRGHAHRDFIALHKKYGNVVRVAPNELSIADPEAFREIYKAGNKFHKAAAYNVVQGTRSFDLVGQRNEKIHSEQRKLVARAYSMDSMVHLEPKVDLVISQMVEQLDKISGHTFDLGIWLQLYAFDIIGAISFSKPFGYLEAADDHGLFLRIQKSMSSIAWLMHAGWIFRLNQKITPIFGNWLAAADRNGHFFQLAAQEISARKKRGGDSKDILGQLFKTQKAKPQLTDQDIAFMMTSNVFGGSDTTATSLCAAFLMLLKNPDAYNRLMDEFKEKKAQGNLNDPITFEEAEACEYLQAVMYESMRLHPPFGMIMDRDVPAGGMHIGKDFIPEGACNCPPLLPTPDILSNNYLPANAGTIGAFIYAFFYVLLEPVAGGLLAPLVIGFAACGNYLLGTYGMGVNYWAGGIHIVSWLAQFVGHGKFEGRAPALLDNLVQAVLLAPLFVWMEILFFFGYRPELKARMEKGVEVEIAKFRKEQKVKAAQ</sequence>
<keyword evidence="5" id="KW-1133">Transmembrane helix</keyword>
<keyword evidence="4" id="KW-0408">Iron</keyword>
<proteinExistence type="inferred from homology"/>
<feature type="transmembrane region" description="Helical" evidence="5">
    <location>
        <begin position="452"/>
        <end position="470"/>
    </location>
</feature>
<dbReference type="AlphaFoldDB" id="A0A1Q5U4U8"/>
<dbReference type="GO" id="GO:0020037">
    <property type="term" value="F:heme binding"/>
    <property type="evidence" value="ECO:0007669"/>
    <property type="project" value="InterPro"/>
</dbReference>
<evidence type="ECO:0000256" key="5">
    <source>
        <dbReference type="SAM" id="Phobius"/>
    </source>
</evidence>
<evidence type="ECO:0000313" key="7">
    <source>
        <dbReference type="Proteomes" id="UP000186955"/>
    </source>
</evidence>
<dbReference type="Gene3D" id="1.10.630.10">
    <property type="entry name" value="Cytochrome P450"/>
    <property type="match status" value="1"/>
</dbReference>
<dbReference type="GO" id="GO:0008168">
    <property type="term" value="F:methyltransferase activity"/>
    <property type="evidence" value="ECO:0007669"/>
    <property type="project" value="UniProtKB-KW"/>
</dbReference>
<dbReference type="GO" id="GO:0005506">
    <property type="term" value="F:iron ion binding"/>
    <property type="evidence" value="ECO:0007669"/>
    <property type="project" value="InterPro"/>
</dbReference>
<dbReference type="GO" id="GO:0043386">
    <property type="term" value="P:mycotoxin biosynthetic process"/>
    <property type="evidence" value="ECO:0007669"/>
    <property type="project" value="UniProtKB-ARBA"/>
</dbReference>
<dbReference type="GO" id="GO:0032259">
    <property type="term" value="P:methylation"/>
    <property type="evidence" value="ECO:0007669"/>
    <property type="project" value="UniProtKB-KW"/>
</dbReference>
<dbReference type="Proteomes" id="UP000186955">
    <property type="component" value="Unassembled WGS sequence"/>
</dbReference>
<keyword evidence="5" id="KW-0472">Membrane</keyword>
<dbReference type="InterPro" id="IPR009305">
    <property type="entry name" value="Mpo1-like"/>
</dbReference>
<name>A0A1Q5U4U8_9EURO</name>
<dbReference type="SUPFAM" id="SSF48264">
    <property type="entry name" value="Cytochrome P450"/>
    <property type="match status" value="1"/>
</dbReference>
<comment type="caution">
    <text evidence="6">The sequence shown here is derived from an EMBL/GenBank/DDBJ whole genome shotgun (WGS) entry which is preliminary data.</text>
</comment>
<comment type="similarity">
    <text evidence="2">Belongs to the cytochrome P450 family.</text>
</comment>
<keyword evidence="5" id="KW-0812">Transmembrane</keyword>
<keyword evidence="3" id="KW-0479">Metal-binding</keyword>
<dbReference type="InterPro" id="IPR001128">
    <property type="entry name" value="Cyt_P450"/>
</dbReference>
<reference evidence="6 7" key="1">
    <citation type="submission" date="2016-10" db="EMBL/GenBank/DDBJ databases">
        <title>Genome sequence of the ascomycete fungus Penicillium subrubescens.</title>
        <authorList>
            <person name="De Vries R.P."/>
            <person name="Peng M."/>
            <person name="Dilokpimol A."/>
            <person name="Hilden K."/>
            <person name="Makela M.R."/>
            <person name="Grigoriev I."/>
            <person name="Riley R."/>
            <person name="Granchi Z."/>
        </authorList>
    </citation>
    <scope>NUCLEOTIDE SEQUENCE [LARGE SCALE GENOMIC DNA]</scope>
    <source>
        <strain evidence="6 7">CBS 132785</strain>
    </source>
</reference>
<evidence type="ECO:0000313" key="6">
    <source>
        <dbReference type="EMBL" id="OKP07495.1"/>
    </source>
</evidence>
<dbReference type="Pfam" id="PF00067">
    <property type="entry name" value="p450"/>
    <property type="match status" value="1"/>
</dbReference>
<evidence type="ECO:0000256" key="2">
    <source>
        <dbReference type="ARBA" id="ARBA00010617"/>
    </source>
</evidence>
<dbReference type="InterPro" id="IPR036396">
    <property type="entry name" value="Cyt_P450_sf"/>
</dbReference>
<evidence type="ECO:0000256" key="3">
    <source>
        <dbReference type="ARBA" id="ARBA00022723"/>
    </source>
</evidence>
<gene>
    <name evidence="6" type="ORF">PENSUB_6084</name>
</gene>
<dbReference type="GO" id="GO:0016705">
    <property type="term" value="F:oxidoreductase activity, acting on paired donors, with incorporation or reduction of molecular oxygen"/>
    <property type="evidence" value="ECO:0007669"/>
    <property type="project" value="InterPro"/>
</dbReference>
<dbReference type="PANTHER" id="PTHR24305:SF232">
    <property type="entry name" value="P450, PUTATIVE (EUROFUNG)-RELATED"/>
    <property type="match status" value="1"/>
</dbReference>
<dbReference type="InterPro" id="IPR050121">
    <property type="entry name" value="Cytochrome_P450_monoxygenase"/>
</dbReference>
<comment type="cofactor">
    <cofactor evidence="1">
        <name>heme</name>
        <dbReference type="ChEBI" id="CHEBI:30413"/>
    </cofactor>
</comment>
<accession>A0A1Q5U4U8</accession>